<dbReference type="InterPro" id="IPR039565">
    <property type="entry name" value="BamD-like"/>
</dbReference>
<proteinExistence type="predicted"/>
<dbReference type="InterPro" id="IPR019734">
    <property type="entry name" value="TPR_rpt"/>
</dbReference>
<keyword evidence="2" id="KW-0472">Membrane</keyword>
<keyword evidence="3" id="KW-0998">Cell outer membrane</keyword>
<evidence type="ECO:0000256" key="3">
    <source>
        <dbReference type="ARBA" id="ARBA00023237"/>
    </source>
</evidence>
<evidence type="ECO:0000256" key="2">
    <source>
        <dbReference type="ARBA" id="ARBA00023136"/>
    </source>
</evidence>
<organism evidence="5">
    <name type="scientific">marine metagenome</name>
    <dbReference type="NCBI Taxonomy" id="408172"/>
    <lineage>
        <taxon>unclassified sequences</taxon>
        <taxon>metagenomes</taxon>
        <taxon>ecological metagenomes</taxon>
    </lineage>
</organism>
<feature type="non-terminal residue" evidence="5">
    <location>
        <position position="1"/>
    </location>
</feature>
<evidence type="ECO:0000256" key="1">
    <source>
        <dbReference type="ARBA" id="ARBA00022729"/>
    </source>
</evidence>
<evidence type="ECO:0000313" key="5">
    <source>
        <dbReference type="EMBL" id="SVA11375.1"/>
    </source>
</evidence>
<dbReference type="Gene3D" id="1.25.40.10">
    <property type="entry name" value="Tetratricopeptide repeat domain"/>
    <property type="match status" value="1"/>
</dbReference>
<evidence type="ECO:0000259" key="4">
    <source>
        <dbReference type="Pfam" id="PF13525"/>
    </source>
</evidence>
<feature type="domain" description="Outer membrane lipoprotein BamD-like" evidence="4">
    <location>
        <begin position="11"/>
        <end position="179"/>
    </location>
</feature>
<reference evidence="5" key="1">
    <citation type="submission" date="2018-05" db="EMBL/GenBank/DDBJ databases">
        <authorList>
            <person name="Lanie J.A."/>
            <person name="Ng W.-L."/>
            <person name="Kazmierczak K.M."/>
            <person name="Andrzejewski T.M."/>
            <person name="Davidsen T.M."/>
            <person name="Wayne K.J."/>
            <person name="Tettelin H."/>
            <person name="Glass J.I."/>
            <person name="Rusch D."/>
            <person name="Podicherti R."/>
            <person name="Tsui H.-C.T."/>
            <person name="Winkler M.E."/>
        </authorList>
    </citation>
    <scope>NUCLEOTIDE SEQUENCE</scope>
</reference>
<dbReference type="NCBIfam" id="TIGR03302">
    <property type="entry name" value="OM_YfiO"/>
    <property type="match status" value="1"/>
</dbReference>
<accession>A0A381T5C7</accession>
<protein>
    <recommendedName>
        <fullName evidence="4">Outer membrane lipoprotein BamD-like domain-containing protein</fullName>
    </recommendedName>
</protein>
<dbReference type="InterPro" id="IPR011990">
    <property type="entry name" value="TPR-like_helical_dom_sf"/>
</dbReference>
<gene>
    <name evidence="5" type="ORF">METZ01_LOCUS64229</name>
</gene>
<dbReference type="PROSITE" id="PS50005">
    <property type="entry name" value="TPR"/>
    <property type="match status" value="1"/>
</dbReference>
<name>A0A381T5C7_9ZZZZ</name>
<dbReference type="SUPFAM" id="SSF48452">
    <property type="entry name" value="TPR-like"/>
    <property type="match status" value="1"/>
</dbReference>
<dbReference type="Pfam" id="PF13525">
    <property type="entry name" value="YfiO"/>
    <property type="match status" value="1"/>
</dbReference>
<dbReference type="InterPro" id="IPR017689">
    <property type="entry name" value="BamD"/>
</dbReference>
<keyword evidence="1" id="KW-0732">Signal</keyword>
<dbReference type="AlphaFoldDB" id="A0A381T5C7"/>
<dbReference type="EMBL" id="UINC01004048">
    <property type="protein sequence ID" value="SVA11375.1"/>
    <property type="molecule type" value="Genomic_DNA"/>
</dbReference>
<sequence length="237" mass="28206">VQLEEDLTPRFDKAMDFFERDKFLRAKDEFDYIIITDPGSKIANESQYYKAESMFQMEEYDEASISFDRYVRFSPDYNKIEKARYRICECAIYSSNSYQREQSQTQYALEQLQMFIEDFPKSELVRDAESAILDLRLKLARKDYEVGRMYLKLEEYESALVYFKSVLNHYYDTAIADDARIGIVFTHILNDNRRGAESYYKTQKDKFLSGEKSNEAEILLQDTETGLKLAQYYQLYK</sequence>